<dbReference type="OrthoDB" id="2790258at2759"/>
<dbReference type="STRING" id="765440.A0A0C3B999"/>
<dbReference type="SUPFAM" id="SSF53098">
    <property type="entry name" value="Ribonuclease H-like"/>
    <property type="match status" value="1"/>
</dbReference>
<accession>A0A0C3B999</accession>
<keyword evidence="2" id="KW-1185">Reference proteome</keyword>
<evidence type="ECO:0000313" key="2">
    <source>
        <dbReference type="Proteomes" id="UP000054166"/>
    </source>
</evidence>
<reference evidence="2" key="2">
    <citation type="submission" date="2015-01" db="EMBL/GenBank/DDBJ databases">
        <title>Evolutionary Origins and Diversification of the Mycorrhizal Mutualists.</title>
        <authorList>
            <consortium name="DOE Joint Genome Institute"/>
            <consortium name="Mycorrhizal Genomics Consortium"/>
            <person name="Kohler A."/>
            <person name="Kuo A."/>
            <person name="Nagy L.G."/>
            <person name="Floudas D."/>
            <person name="Copeland A."/>
            <person name="Barry K.W."/>
            <person name="Cichocki N."/>
            <person name="Veneault-Fourrey C."/>
            <person name="LaButti K."/>
            <person name="Lindquist E.A."/>
            <person name="Lipzen A."/>
            <person name="Lundell T."/>
            <person name="Morin E."/>
            <person name="Murat C."/>
            <person name="Riley R."/>
            <person name="Ohm R."/>
            <person name="Sun H."/>
            <person name="Tunlid A."/>
            <person name="Henrissat B."/>
            <person name="Grigoriev I.V."/>
            <person name="Hibbett D.S."/>
            <person name="Martin F."/>
        </authorList>
    </citation>
    <scope>NUCLEOTIDE SEQUENCE [LARGE SCALE GENOMIC DNA]</scope>
    <source>
        <strain evidence="2">F 1598</strain>
    </source>
</reference>
<proteinExistence type="predicted"/>
<reference evidence="1 2" key="1">
    <citation type="submission" date="2014-04" db="EMBL/GenBank/DDBJ databases">
        <authorList>
            <consortium name="DOE Joint Genome Institute"/>
            <person name="Kuo A."/>
            <person name="Tarkka M."/>
            <person name="Buscot F."/>
            <person name="Kohler A."/>
            <person name="Nagy L.G."/>
            <person name="Floudas D."/>
            <person name="Copeland A."/>
            <person name="Barry K.W."/>
            <person name="Cichocki N."/>
            <person name="Veneault-Fourrey C."/>
            <person name="LaButti K."/>
            <person name="Lindquist E.A."/>
            <person name="Lipzen A."/>
            <person name="Lundell T."/>
            <person name="Morin E."/>
            <person name="Murat C."/>
            <person name="Sun H."/>
            <person name="Tunlid A."/>
            <person name="Henrissat B."/>
            <person name="Grigoriev I.V."/>
            <person name="Hibbett D.S."/>
            <person name="Martin F."/>
            <person name="Nordberg H.P."/>
            <person name="Cantor M.N."/>
            <person name="Hua S.X."/>
        </authorList>
    </citation>
    <scope>NUCLEOTIDE SEQUENCE [LARGE SCALE GENOMIC DNA]</scope>
    <source>
        <strain evidence="1 2">F 1598</strain>
    </source>
</reference>
<dbReference type="HOGENOM" id="CLU_143229_0_0_1"/>
<protein>
    <submittedName>
        <fullName evidence="1">Uncharacterized protein</fullName>
    </submittedName>
</protein>
<organism evidence="1 2">
    <name type="scientific">Piloderma croceum (strain F 1598)</name>
    <dbReference type="NCBI Taxonomy" id="765440"/>
    <lineage>
        <taxon>Eukaryota</taxon>
        <taxon>Fungi</taxon>
        <taxon>Dikarya</taxon>
        <taxon>Basidiomycota</taxon>
        <taxon>Agaricomycotina</taxon>
        <taxon>Agaricomycetes</taxon>
        <taxon>Agaricomycetidae</taxon>
        <taxon>Atheliales</taxon>
        <taxon>Atheliaceae</taxon>
        <taxon>Piloderma</taxon>
    </lineage>
</organism>
<feature type="non-terminal residue" evidence="1">
    <location>
        <position position="1"/>
    </location>
</feature>
<dbReference type="Proteomes" id="UP000054166">
    <property type="component" value="Unassembled WGS sequence"/>
</dbReference>
<gene>
    <name evidence="1" type="ORF">PILCRDRAFT_80649</name>
</gene>
<name>A0A0C3B999_PILCF</name>
<sequence>VTVELPLVQLLRDIITRWDTVYYMVRRLHEMHPAIEHFLAMPVNRDLAKHRMTDMEWSVLLDVQVVLEIPHAVQQTMLSDTNLVLTGSISAFEIFMTSWERLAERHPRLKGWIDVGLGWANQYYSQMDLTKAYVITMGK</sequence>
<dbReference type="InParanoid" id="A0A0C3B999"/>
<evidence type="ECO:0000313" key="1">
    <source>
        <dbReference type="EMBL" id="KIM73907.1"/>
    </source>
</evidence>
<dbReference type="EMBL" id="KN833071">
    <property type="protein sequence ID" value="KIM73907.1"/>
    <property type="molecule type" value="Genomic_DNA"/>
</dbReference>
<dbReference type="AlphaFoldDB" id="A0A0C3B999"/>
<dbReference type="InterPro" id="IPR012337">
    <property type="entry name" value="RNaseH-like_sf"/>
</dbReference>